<proteinExistence type="predicted"/>
<dbReference type="Proteomes" id="UP001211015">
    <property type="component" value="Unassembled WGS sequence"/>
</dbReference>
<protein>
    <submittedName>
        <fullName evidence="2">Uncharacterized protein</fullName>
    </submittedName>
</protein>
<dbReference type="RefSeq" id="WP_195221531.1">
    <property type="nucleotide sequence ID" value="NZ_JADMWL010000020.1"/>
</dbReference>
<dbReference type="EMBL" id="JAQMLV010000032">
    <property type="protein sequence ID" value="MDB8746089.1"/>
    <property type="molecule type" value="Genomic_DNA"/>
</dbReference>
<comment type="caution">
    <text evidence="2">The sequence shown here is derived from an EMBL/GenBank/DDBJ whole genome shotgun (WGS) entry which is preliminary data.</text>
</comment>
<name>A0AAW6ELJ6_9FIRM</name>
<evidence type="ECO:0000313" key="2">
    <source>
        <dbReference type="EMBL" id="MDB8751001.1"/>
    </source>
</evidence>
<gene>
    <name evidence="1" type="ORF">PNU62_13835</name>
    <name evidence="2" type="ORF">PNW00_11145</name>
</gene>
<evidence type="ECO:0000313" key="3">
    <source>
        <dbReference type="Proteomes" id="UP001213042"/>
    </source>
</evidence>
<accession>A0AAW6ELJ6</accession>
<dbReference type="AlphaFoldDB" id="A0AAW6ELJ6"/>
<sequence>MKQKEICKEEINLFYLWLCGTIGKEKGEDKRLVFLCCPAERDTLLRLFLAEYKAEHRYNAFKKAFKPTTRIITTKRV</sequence>
<organism evidence="2 3">
    <name type="scientific">Ruminococcus bicirculans</name>
    <name type="common">ex Wegman et al. 2014</name>
    <dbReference type="NCBI Taxonomy" id="1160721"/>
    <lineage>
        <taxon>Bacteria</taxon>
        <taxon>Bacillati</taxon>
        <taxon>Bacillota</taxon>
        <taxon>Clostridia</taxon>
        <taxon>Eubacteriales</taxon>
        <taxon>Oscillospiraceae</taxon>
        <taxon>Ruminococcus</taxon>
    </lineage>
</organism>
<evidence type="ECO:0000313" key="1">
    <source>
        <dbReference type="EMBL" id="MDB8746089.1"/>
    </source>
</evidence>
<reference evidence="2" key="1">
    <citation type="submission" date="2023-01" db="EMBL/GenBank/DDBJ databases">
        <title>Human gut microbiome strain richness.</title>
        <authorList>
            <person name="Chen-Liaw A."/>
        </authorList>
    </citation>
    <scope>NUCLEOTIDE SEQUENCE</scope>
    <source>
        <strain evidence="1">1001275st1_F4_1001275B_160808</strain>
        <strain evidence="2">D43st1_D9_D43t1_170807</strain>
    </source>
</reference>
<dbReference type="Proteomes" id="UP001213042">
    <property type="component" value="Unassembled WGS sequence"/>
</dbReference>
<dbReference type="EMBL" id="JAQMLU010000021">
    <property type="protein sequence ID" value="MDB8751001.1"/>
    <property type="molecule type" value="Genomic_DNA"/>
</dbReference>